<dbReference type="Gene3D" id="2.60.40.1190">
    <property type="match status" value="1"/>
</dbReference>
<proteinExistence type="predicted"/>
<evidence type="ECO:0000313" key="2">
    <source>
        <dbReference type="EMBL" id="MBO1362383.1"/>
    </source>
</evidence>
<dbReference type="InterPro" id="IPR010502">
    <property type="entry name" value="Carb-bd_dom_fam9"/>
</dbReference>
<dbReference type="Proteomes" id="UP000664265">
    <property type="component" value="Unassembled WGS sequence"/>
</dbReference>
<dbReference type="SUPFAM" id="SSF49344">
    <property type="entry name" value="CBD9-like"/>
    <property type="match status" value="1"/>
</dbReference>
<comment type="caution">
    <text evidence="2">The sequence shown here is derived from an EMBL/GenBank/DDBJ whole genome shotgun (WGS) entry which is preliminary data.</text>
</comment>
<keyword evidence="3" id="KW-1185">Reference proteome</keyword>
<evidence type="ECO:0000313" key="3">
    <source>
        <dbReference type="Proteomes" id="UP000664265"/>
    </source>
</evidence>
<dbReference type="RefSeq" id="WP_107582529.1">
    <property type="nucleotide sequence ID" value="NZ_JAERMS010000002.1"/>
</dbReference>
<feature type="domain" description="Carbohydrate-binding" evidence="1">
    <location>
        <begin position="21"/>
        <end position="214"/>
    </location>
</feature>
<dbReference type="CDD" id="cd09620">
    <property type="entry name" value="CBM9_like_3"/>
    <property type="match status" value="1"/>
</dbReference>
<reference evidence="2 3" key="1">
    <citation type="submission" date="2021-01" db="EMBL/GenBank/DDBJ databases">
        <title>Prevotella A2931 sp. nov.</title>
        <authorList>
            <person name="Buhl M."/>
            <person name="Oberhettinger P."/>
        </authorList>
    </citation>
    <scope>NUCLEOTIDE SEQUENCE [LARGE SCALE GENOMIC DNA]</scope>
    <source>
        <strain evidence="2 3">A2931</strain>
    </source>
</reference>
<dbReference type="EMBL" id="JAERMS010000002">
    <property type="protein sequence ID" value="MBO1362383.1"/>
    <property type="molecule type" value="Genomic_DNA"/>
</dbReference>
<dbReference type="Pfam" id="PF16011">
    <property type="entry name" value="CBM9_2"/>
    <property type="match status" value="1"/>
</dbReference>
<gene>
    <name evidence="2" type="ORF">JHU38_01060</name>
</gene>
<protein>
    <recommendedName>
        <fullName evidence="1">Carbohydrate-binding domain-containing protein</fullName>
    </recommendedName>
</protein>
<accession>A0ABS3M2G5</accession>
<name>A0ABS3M2G5_9BACT</name>
<sequence length="217" mass="24896">MENIEVSRLETQPQDFSTAIKLLDERHVAYTDVTNANWSTDYPYKPAFSFRMAHTAQSLIIEYRVRETSIASVAGRDNGKVWEDSCCEFFSQLPGDNFYYNMECNCTGRLLIGCGPTREGRQLAPAAVLDKVMRWSSLGSDDIALVEGDFSWNMVLVIPKEAWFQSNIRSFDGMKLKANVYKCGDKLSQPHFLSWNKIDIEKPDFHRPDFFGDMLMM</sequence>
<organism evidence="2 3">
    <name type="scientific">Prevotella illustrans</name>
    <dbReference type="NCBI Taxonomy" id="2800387"/>
    <lineage>
        <taxon>Bacteria</taxon>
        <taxon>Pseudomonadati</taxon>
        <taxon>Bacteroidota</taxon>
        <taxon>Bacteroidia</taxon>
        <taxon>Bacteroidales</taxon>
        <taxon>Prevotellaceae</taxon>
        <taxon>Prevotella</taxon>
    </lineage>
</organism>
<evidence type="ECO:0000259" key="1">
    <source>
        <dbReference type="Pfam" id="PF16011"/>
    </source>
</evidence>